<protein>
    <recommendedName>
        <fullName evidence="8">Probable membrane transporter protein</fullName>
    </recommendedName>
</protein>
<dbReference type="OrthoDB" id="9155169at2"/>
<proteinExistence type="inferred from homology"/>
<dbReference type="STRING" id="1850254.LPB137_10060"/>
<feature type="transmembrane region" description="Helical" evidence="8">
    <location>
        <begin position="132"/>
        <end position="157"/>
    </location>
</feature>
<accession>A0A1P8KNR8</accession>
<evidence type="ECO:0000256" key="3">
    <source>
        <dbReference type="ARBA" id="ARBA00022448"/>
    </source>
</evidence>
<evidence type="ECO:0000313" key="9">
    <source>
        <dbReference type="EMBL" id="APW66176.1"/>
    </source>
</evidence>
<dbReference type="Pfam" id="PF01925">
    <property type="entry name" value="TauE"/>
    <property type="match status" value="1"/>
</dbReference>
<feature type="transmembrane region" description="Helical" evidence="8">
    <location>
        <begin position="73"/>
        <end position="94"/>
    </location>
</feature>
<dbReference type="RefSeq" id="WP_076087637.1">
    <property type="nucleotide sequence ID" value="NZ_CP019070.1"/>
</dbReference>
<comment type="similarity">
    <text evidence="2 8">Belongs to the 4-toluene sulfonate uptake permease (TSUP) (TC 2.A.102) family.</text>
</comment>
<evidence type="ECO:0000313" key="10">
    <source>
        <dbReference type="Proteomes" id="UP000186074"/>
    </source>
</evidence>
<keyword evidence="6 8" id="KW-1133">Transmembrane helix</keyword>
<feature type="transmembrane region" description="Helical" evidence="8">
    <location>
        <begin position="6"/>
        <end position="38"/>
    </location>
</feature>
<evidence type="ECO:0000256" key="2">
    <source>
        <dbReference type="ARBA" id="ARBA00009142"/>
    </source>
</evidence>
<dbReference type="InterPro" id="IPR002781">
    <property type="entry name" value="TM_pro_TauE-like"/>
</dbReference>
<reference evidence="9 10" key="1">
    <citation type="submission" date="2017-01" db="EMBL/GenBank/DDBJ databases">
        <title>Genome sequencing of Arcobacter sp. LPB0137.</title>
        <authorList>
            <person name="Lee G.-W."/>
            <person name="Yi H."/>
        </authorList>
    </citation>
    <scope>NUCLEOTIDE SEQUENCE [LARGE SCALE GENOMIC DNA]</scope>
    <source>
        <strain evidence="9 10">LPB0137</strain>
    </source>
</reference>
<comment type="subcellular location">
    <subcellularLocation>
        <location evidence="1 8">Cell membrane</location>
        <topology evidence="1 8">Multi-pass membrane protein</topology>
    </subcellularLocation>
</comment>
<dbReference type="EMBL" id="CP019070">
    <property type="protein sequence ID" value="APW66176.1"/>
    <property type="molecule type" value="Genomic_DNA"/>
</dbReference>
<dbReference type="KEGG" id="alp:LPB137_10060"/>
<dbReference type="InterPro" id="IPR052017">
    <property type="entry name" value="TSUP"/>
</dbReference>
<keyword evidence="7 8" id="KW-0472">Membrane</keyword>
<dbReference type="GO" id="GO:0005886">
    <property type="term" value="C:plasma membrane"/>
    <property type="evidence" value="ECO:0007669"/>
    <property type="project" value="UniProtKB-SubCell"/>
</dbReference>
<feature type="transmembrane region" description="Helical" evidence="8">
    <location>
        <begin position="169"/>
        <end position="189"/>
    </location>
</feature>
<keyword evidence="5 8" id="KW-0812">Transmembrane</keyword>
<dbReference type="PANTHER" id="PTHR30269:SF37">
    <property type="entry name" value="MEMBRANE TRANSPORTER PROTEIN"/>
    <property type="match status" value="1"/>
</dbReference>
<dbReference type="PANTHER" id="PTHR30269">
    <property type="entry name" value="TRANSMEMBRANE PROTEIN YFCA"/>
    <property type="match status" value="1"/>
</dbReference>
<keyword evidence="10" id="KW-1185">Reference proteome</keyword>
<evidence type="ECO:0000256" key="4">
    <source>
        <dbReference type="ARBA" id="ARBA00022475"/>
    </source>
</evidence>
<organism evidence="9 10">
    <name type="scientific">Poseidonibacter parvus</name>
    <dbReference type="NCBI Taxonomy" id="1850254"/>
    <lineage>
        <taxon>Bacteria</taxon>
        <taxon>Pseudomonadati</taxon>
        <taxon>Campylobacterota</taxon>
        <taxon>Epsilonproteobacteria</taxon>
        <taxon>Campylobacterales</taxon>
        <taxon>Arcobacteraceae</taxon>
        <taxon>Poseidonibacter</taxon>
    </lineage>
</organism>
<evidence type="ECO:0000256" key="7">
    <source>
        <dbReference type="ARBA" id="ARBA00023136"/>
    </source>
</evidence>
<sequence>MEIDFIIALAFILFWASVVHGSIGFGFGMISTALVALFTDIQTTILFMLIPTMLANIMSILSEGNFLEALKKFWVIILLMIIGSTLGTILLVYVNSEYFKLLLAFIILLYLLQSLIKINASFVTTHPKSSTYGLGIFGGIISGLTNVVAPLMIMYTLELKYSKKDTIQLSNLCFLFTKIGQISVFVYFGTFTGEAFSISMMTLVVVFFGMYLGSKVKRFIDAKFYVKILKVVLFFTALTLIIQTLNS</sequence>
<name>A0A1P8KNR8_9BACT</name>
<evidence type="ECO:0000256" key="8">
    <source>
        <dbReference type="RuleBase" id="RU363041"/>
    </source>
</evidence>
<keyword evidence="4 8" id="KW-1003">Cell membrane</keyword>
<keyword evidence="3" id="KW-0813">Transport</keyword>
<evidence type="ECO:0000256" key="6">
    <source>
        <dbReference type="ARBA" id="ARBA00022989"/>
    </source>
</evidence>
<feature type="transmembrane region" description="Helical" evidence="8">
    <location>
        <begin position="195"/>
        <end position="212"/>
    </location>
</feature>
<evidence type="ECO:0000256" key="5">
    <source>
        <dbReference type="ARBA" id="ARBA00022692"/>
    </source>
</evidence>
<dbReference type="Proteomes" id="UP000186074">
    <property type="component" value="Chromosome"/>
</dbReference>
<dbReference type="AlphaFoldDB" id="A0A1P8KNR8"/>
<evidence type="ECO:0000256" key="1">
    <source>
        <dbReference type="ARBA" id="ARBA00004651"/>
    </source>
</evidence>
<gene>
    <name evidence="9" type="ORF">LPB137_10060</name>
</gene>
<feature type="transmembrane region" description="Helical" evidence="8">
    <location>
        <begin position="224"/>
        <end position="245"/>
    </location>
</feature>
<feature type="transmembrane region" description="Helical" evidence="8">
    <location>
        <begin position="101"/>
        <end position="120"/>
    </location>
</feature>